<dbReference type="GO" id="GO:0009253">
    <property type="term" value="P:peptidoglycan catabolic process"/>
    <property type="evidence" value="ECO:0007669"/>
    <property type="project" value="InterPro"/>
</dbReference>
<feature type="domain" description="PSA endolysin cell wall binding" evidence="2">
    <location>
        <begin position="206"/>
        <end position="268"/>
    </location>
</feature>
<dbReference type="AlphaFoldDB" id="W7DJQ9"/>
<dbReference type="InterPro" id="IPR002053">
    <property type="entry name" value="Glyco_hydro_25"/>
</dbReference>
<proteinExistence type="inferred from homology"/>
<dbReference type="Proteomes" id="UP000019241">
    <property type="component" value="Unassembled WGS sequence"/>
</dbReference>
<evidence type="ECO:0000256" key="1">
    <source>
        <dbReference type="ARBA" id="ARBA00010646"/>
    </source>
</evidence>
<dbReference type="Gene3D" id="3.20.20.80">
    <property type="entry name" value="Glycosidases"/>
    <property type="match status" value="1"/>
</dbReference>
<dbReference type="Gene3D" id="2.30.30.40">
    <property type="entry name" value="SH3 Domains"/>
    <property type="match status" value="2"/>
</dbReference>
<dbReference type="InterPro" id="IPR017853">
    <property type="entry name" value="GH"/>
</dbReference>
<dbReference type="GO" id="GO:0016998">
    <property type="term" value="P:cell wall macromolecule catabolic process"/>
    <property type="evidence" value="ECO:0007669"/>
    <property type="project" value="InterPro"/>
</dbReference>
<evidence type="ECO:0000313" key="3">
    <source>
        <dbReference type="EMBL" id="EUJ47634.1"/>
    </source>
</evidence>
<evidence type="ECO:0000313" key="4">
    <source>
        <dbReference type="Proteomes" id="UP000019241"/>
    </source>
</evidence>
<dbReference type="RefSeq" id="WP_052006884.1">
    <property type="nucleotide sequence ID" value="NZ_AODM01000066.1"/>
</dbReference>
<organism evidence="3 4">
    <name type="scientific">Listeria fleischmannii FSL S10-1203</name>
    <dbReference type="NCBI Taxonomy" id="1265822"/>
    <lineage>
        <taxon>Bacteria</taxon>
        <taxon>Bacillati</taxon>
        <taxon>Bacillota</taxon>
        <taxon>Bacilli</taxon>
        <taxon>Bacillales</taxon>
        <taxon>Listeriaceae</taxon>
        <taxon>Listeria</taxon>
    </lineage>
</organism>
<protein>
    <submittedName>
        <fullName evidence="3">N-acetylmuramoyl-L-alanine amidase</fullName>
    </submittedName>
</protein>
<dbReference type="Pfam" id="PF18341">
    <property type="entry name" value="PSA_CBD"/>
    <property type="match status" value="2"/>
</dbReference>
<comment type="caution">
    <text evidence="3">The sequence shown here is derived from an EMBL/GenBank/DDBJ whole genome shotgun (WGS) entry which is preliminary data.</text>
</comment>
<dbReference type="PATRIC" id="fig|1265822.4.peg.3653"/>
<feature type="domain" description="PSA endolysin cell wall binding" evidence="2">
    <location>
        <begin position="279"/>
        <end position="338"/>
    </location>
</feature>
<name>W7DJQ9_9LIST</name>
<gene>
    <name evidence="3" type="ORF">MCOL2_17979</name>
</gene>
<dbReference type="GO" id="GO:0003796">
    <property type="term" value="F:lysozyme activity"/>
    <property type="evidence" value="ECO:0007669"/>
    <property type="project" value="InterPro"/>
</dbReference>
<dbReference type="PANTHER" id="PTHR34135:SF1">
    <property type="entry name" value="GLYCOSYL HYDROLASE FAMILY 25"/>
    <property type="match status" value="1"/>
</dbReference>
<dbReference type="PANTHER" id="PTHR34135">
    <property type="entry name" value="LYSOZYME"/>
    <property type="match status" value="1"/>
</dbReference>
<dbReference type="InterPro" id="IPR041341">
    <property type="entry name" value="PSA_CBD"/>
</dbReference>
<dbReference type="SUPFAM" id="SSF51445">
    <property type="entry name" value="(Trans)glycosidases"/>
    <property type="match status" value="1"/>
</dbReference>
<dbReference type="EMBL" id="AODM01000066">
    <property type="protein sequence ID" value="EUJ47634.1"/>
    <property type="molecule type" value="Genomic_DNA"/>
</dbReference>
<evidence type="ECO:0000259" key="2">
    <source>
        <dbReference type="Pfam" id="PF18341"/>
    </source>
</evidence>
<comment type="similarity">
    <text evidence="1">Belongs to the glycosyl hydrolase 25 family.</text>
</comment>
<dbReference type="GO" id="GO:0016052">
    <property type="term" value="P:carbohydrate catabolic process"/>
    <property type="evidence" value="ECO:0007669"/>
    <property type="project" value="TreeGrafter"/>
</dbReference>
<reference evidence="3 4" key="1">
    <citation type="submission" date="2012-12" db="EMBL/GenBank/DDBJ databases">
        <title>Novel taxa of Listeriaceae from agricultural environments in the United States.</title>
        <authorList>
            <person name="den Bakker H.C."/>
            <person name="Allred A."/>
            <person name="Warchocki S."/>
            <person name="Wright E.M."/>
            <person name="Burrell A."/>
            <person name="Nightingale K.K."/>
            <person name="Kephart D."/>
            <person name="Wiedmann M."/>
        </authorList>
    </citation>
    <scope>NUCLEOTIDE SEQUENCE [LARGE SCALE GENOMIC DNA]</scope>
    <source>
        <strain evidence="3 4">FSL S10-1203</strain>
    </source>
</reference>
<dbReference type="PROSITE" id="PS51904">
    <property type="entry name" value="GLYCOSYL_HYDROL_F25_2"/>
    <property type="match status" value="1"/>
</dbReference>
<dbReference type="Pfam" id="PF01183">
    <property type="entry name" value="Glyco_hydro_25"/>
    <property type="match status" value="1"/>
</dbReference>
<accession>W7DJQ9</accession>
<dbReference type="SUPFAM" id="SSF82057">
    <property type="entry name" value="Prokaryotic SH3-related domain"/>
    <property type="match status" value="1"/>
</dbReference>
<sequence length="339" mass="38761">MAKILDVSHHQIPSDFDWNKLKREIDGIIIRVQFGSNLIDRHYKQFVAKAKQYKIPFGVYAFGMFVSVNDAKVEARDFLARSDSEAKFFALDVEKESIQACGKKNLAAASQAFLDVLKAAGKRTGFYYEHNMISKYGLEKVKADFTWIPRYGSNNGTKQSKYKPSIKCDLWQYTSTGIAGNGKPVDLSDLNSDKPISYFFGSTSNAISAKVQDVAPLLLKPQFKGQTPIRLWRTGTKIKVYQHSKYWYKTYVKVNGKMTLGYIYHGFLTKLSKPNNKGQINATVKAFAIWWDNKDLRGGQIITQRPGYKLKHYPSKNGLKSAYYPSRKKMFYTTNYFVK</sequence>